<keyword evidence="1" id="KW-0472">Membrane</keyword>
<accession>B4FMC6</accession>
<name>B4FMC6_MAIZE</name>
<sequence length="48" mass="5691">MVMHAWLWEPMTTPYYESLNLSLGFFRLFDSSFSGLPYFYVCFLGIVL</sequence>
<keyword evidence="1" id="KW-0812">Transmembrane</keyword>
<dbReference type="AlphaFoldDB" id="B4FMC6"/>
<reference evidence="2" key="1">
    <citation type="journal article" date="2009" name="PLoS Genet.">
        <title>Sequencing, mapping, and analysis of 27,455 maize full-length cDNAs.</title>
        <authorList>
            <person name="Soderlund C."/>
            <person name="Descour A."/>
            <person name="Kudrna D."/>
            <person name="Bomhoff M."/>
            <person name="Boyd L."/>
            <person name="Currie J."/>
            <person name="Angelova A."/>
            <person name="Collura K."/>
            <person name="Wissotski M."/>
            <person name="Ashley E."/>
            <person name="Morrow D."/>
            <person name="Fernandes J."/>
            <person name="Walbot V."/>
            <person name="Yu Y."/>
        </authorList>
    </citation>
    <scope>NUCLEOTIDE SEQUENCE</scope>
    <source>
        <strain evidence="2">B73</strain>
    </source>
</reference>
<protein>
    <submittedName>
        <fullName evidence="2">Uncharacterized protein</fullName>
    </submittedName>
</protein>
<feature type="transmembrane region" description="Helical" evidence="1">
    <location>
        <begin position="25"/>
        <end position="47"/>
    </location>
</feature>
<keyword evidence="1" id="KW-1133">Transmembrane helix</keyword>
<dbReference type="EMBL" id="BT038264">
    <property type="protein sequence ID" value="ACF83269.1"/>
    <property type="molecule type" value="mRNA"/>
</dbReference>
<evidence type="ECO:0000313" key="2">
    <source>
        <dbReference type="EMBL" id="ACF83269.1"/>
    </source>
</evidence>
<evidence type="ECO:0000256" key="1">
    <source>
        <dbReference type="SAM" id="Phobius"/>
    </source>
</evidence>
<proteinExistence type="evidence at transcript level"/>
<organism evidence="2">
    <name type="scientific">Zea mays</name>
    <name type="common">Maize</name>
    <dbReference type="NCBI Taxonomy" id="4577"/>
    <lineage>
        <taxon>Eukaryota</taxon>
        <taxon>Viridiplantae</taxon>
        <taxon>Streptophyta</taxon>
        <taxon>Embryophyta</taxon>
        <taxon>Tracheophyta</taxon>
        <taxon>Spermatophyta</taxon>
        <taxon>Magnoliopsida</taxon>
        <taxon>Liliopsida</taxon>
        <taxon>Poales</taxon>
        <taxon>Poaceae</taxon>
        <taxon>PACMAD clade</taxon>
        <taxon>Panicoideae</taxon>
        <taxon>Andropogonodae</taxon>
        <taxon>Andropogoneae</taxon>
        <taxon>Tripsacinae</taxon>
        <taxon>Zea</taxon>
    </lineage>
</organism>